<dbReference type="Pfam" id="PF24576">
    <property type="entry name" value="IR75A_N"/>
    <property type="match status" value="1"/>
</dbReference>
<dbReference type="PANTHER" id="PTHR42643:SF30">
    <property type="entry name" value="IONOTROPIC RECEPTOR 40A-RELATED"/>
    <property type="match status" value="1"/>
</dbReference>
<evidence type="ECO:0000256" key="8">
    <source>
        <dbReference type="SAM" id="Phobius"/>
    </source>
</evidence>
<keyword evidence="3 8" id="KW-0812">Transmembrane</keyword>
<keyword evidence="6 11" id="KW-0675">Receptor</keyword>
<feature type="chain" id="PRO_5019213975" evidence="9">
    <location>
        <begin position="21"/>
        <end position="630"/>
    </location>
</feature>
<reference evidence="11" key="1">
    <citation type="submission" date="2017-08" db="EMBL/GenBank/DDBJ databases">
        <title>Analysis of the Antennal Transcriptome and Chemosensory-related Genes of Conopomorpha sinensis Bradley (Lepidoptera: Gracilariidae).</title>
        <authorList>
            <person name="Li P."/>
            <person name="Liu Y."/>
            <person name="Wang S."/>
            <person name="Sun H."/>
        </authorList>
    </citation>
    <scope>NUCLEOTIDE SEQUENCE</scope>
</reference>
<dbReference type="Gene3D" id="1.10.287.70">
    <property type="match status" value="1"/>
</dbReference>
<evidence type="ECO:0000256" key="1">
    <source>
        <dbReference type="ARBA" id="ARBA00004651"/>
    </source>
</evidence>
<dbReference type="AlphaFoldDB" id="A0A3S7SGN9"/>
<keyword evidence="5 8" id="KW-0472">Membrane</keyword>
<evidence type="ECO:0000256" key="2">
    <source>
        <dbReference type="ARBA" id="ARBA00022475"/>
    </source>
</evidence>
<protein>
    <submittedName>
        <fullName evidence="11">Putative ionotropic receptor 12</fullName>
    </submittedName>
</protein>
<comment type="subcellular location">
    <subcellularLocation>
        <location evidence="1">Cell membrane</location>
        <topology evidence="1">Multi-pass membrane protein</topology>
    </subcellularLocation>
</comment>
<proteinExistence type="evidence at transcript level"/>
<evidence type="ECO:0000256" key="5">
    <source>
        <dbReference type="ARBA" id="ARBA00023136"/>
    </source>
</evidence>
<dbReference type="EMBL" id="MF625622">
    <property type="protein sequence ID" value="AXY83449.1"/>
    <property type="molecule type" value="mRNA"/>
</dbReference>
<feature type="signal peptide" evidence="9">
    <location>
        <begin position="1"/>
        <end position="20"/>
    </location>
</feature>
<dbReference type="SUPFAM" id="SSF53850">
    <property type="entry name" value="Periplasmic binding protein-like II"/>
    <property type="match status" value="1"/>
</dbReference>
<keyword evidence="2" id="KW-1003">Cell membrane</keyword>
<keyword evidence="7" id="KW-0325">Glycoprotein</keyword>
<evidence type="ECO:0000313" key="11">
    <source>
        <dbReference type="EMBL" id="AXY83449.1"/>
    </source>
</evidence>
<dbReference type="InterPro" id="IPR057074">
    <property type="entry name" value="IR75A_N"/>
</dbReference>
<feature type="domain" description="Ionotropic receptor 75a N-terminal" evidence="10">
    <location>
        <begin position="23"/>
        <end position="207"/>
    </location>
</feature>
<feature type="transmembrane region" description="Helical" evidence="8">
    <location>
        <begin position="597"/>
        <end position="616"/>
    </location>
</feature>
<dbReference type="InterPro" id="IPR052192">
    <property type="entry name" value="Insect_Ionotropic_Sensory_Rcpt"/>
</dbReference>
<name>A0A3S7SGN9_9NEOP</name>
<accession>A0A3S7SGN9</accession>
<evidence type="ECO:0000256" key="9">
    <source>
        <dbReference type="SAM" id="SignalP"/>
    </source>
</evidence>
<evidence type="ECO:0000256" key="3">
    <source>
        <dbReference type="ARBA" id="ARBA00022692"/>
    </source>
</evidence>
<dbReference type="GO" id="GO:0005886">
    <property type="term" value="C:plasma membrane"/>
    <property type="evidence" value="ECO:0007669"/>
    <property type="project" value="UniProtKB-SubCell"/>
</dbReference>
<organism evidence="11">
    <name type="scientific">Conopomorpha sinensis</name>
    <name type="common">litch fruit borer</name>
    <dbReference type="NCBI Taxonomy" id="940481"/>
    <lineage>
        <taxon>Eukaryota</taxon>
        <taxon>Metazoa</taxon>
        <taxon>Ecdysozoa</taxon>
        <taxon>Arthropoda</taxon>
        <taxon>Hexapoda</taxon>
        <taxon>Insecta</taxon>
        <taxon>Pterygota</taxon>
        <taxon>Neoptera</taxon>
        <taxon>Endopterygota</taxon>
        <taxon>Lepidoptera</taxon>
        <taxon>Glossata</taxon>
        <taxon>Ditrysia</taxon>
        <taxon>Tineoidea</taxon>
        <taxon>Gracillariidae</taxon>
        <taxon>Conopomorpha</taxon>
    </lineage>
</organism>
<evidence type="ECO:0000256" key="4">
    <source>
        <dbReference type="ARBA" id="ARBA00022989"/>
    </source>
</evidence>
<keyword evidence="4 8" id="KW-1133">Transmembrane helix</keyword>
<sequence>MQSNMKILIFLLVVLGDSFALQSNSLKMSLDFFQYKRLKYLCLVVCENEPWDLNMASAAANKSMFVTSVHFGRRRADEGRLLSSCLGQDQPTGVVVSASCRRLADVLQIASTELMLDTSHHWLIINDEEDEEIIMNIFDDLDIKIDAEITVAEYINSTSYVLKDIYNFGKESGGKVQVEKLASWSNKEGLIVTTDKYKYLRRFNYLDHPLKVLLFVKEQSIQNFDMVWMDDVQYNGNIPHSSKVSFYVLKTIAEVHNIKYKYKLAKIESEMINSSLKLDSSSYLHGQDLTPCVDINVEMYEIVDIVSPASSRMEANVYYRMPDTGVGNWDNKFLIPFTPGSWYCVIATMAMCTVIVALSAKLENRPASAQYGFFSVVATLCQQFYEDLSDDDAPPSSVTKKTSIFVTGASCLMIYNYYTSSIVSWLLNGPPPVFNSLEELSDSSLQVVFDDVPNVKIWLNNPDIYFNVRNSETENYFRNKKVFNKNDDQRYVDVYSGTSLIKEGGYALMLDKFVASLTIPKLLNRRETCELGAVQIIPPTALFVGLQKQSPYKEFLRWALNRLNERGHIHYAERRFYGTDLDCIDTLSRALTLGGGAPAFLLLLFGYLVSLVVLLGERLWWRISHRDDYY</sequence>
<evidence type="ECO:0000256" key="6">
    <source>
        <dbReference type="ARBA" id="ARBA00023170"/>
    </source>
</evidence>
<evidence type="ECO:0000259" key="10">
    <source>
        <dbReference type="Pfam" id="PF24576"/>
    </source>
</evidence>
<keyword evidence="9" id="KW-0732">Signal</keyword>
<dbReference type="PANTHER" id="PTHR42643">
    <property type="entry name" value="IONOTROPIC RECEPTOR 20A-RELATED"/>
    <property type="match status" value="1"/>
</dbReference>
<evidence type="ECO:0000256" key="7">
    <source>
        <dbReference type="ARBA" id="ARBA00023180"/>
    </source>
</evidence>